<dbReference type="EMBL" id="CAJVCH010490872">
    <property type="protein sequence ID" value="CAG7820816.1"/>
    <property type="molecule type" value="Genomic_DNA"/>
</dbReference>
<name>A0A8J2KMU0_9HEXA</name>
<keyword evidence="3" id="KW-1185">Reference proteome</keyword>
<comment type="caution">
    <text evidence="2">The sequence shown here is derived from an EMBL/GenBank/DDBJ whole genome shotgun (WGS) entry which is preliminary data.</text>
</comment>
<protein>
    <submittedName>
        <fullName evidence="2">Uncharacterized protein</fullName>
    </submittedName>
</protein>
<proteinExistence type="predicted"/>
<organism evidence="2 3">
    <name type="scientific">Allacma fusca</name>
    <dbReference type="NCBI Taxonomy" id="39272"/>
    <lineage>
        <taxon>Eukaryota</taxon>
        <taxon>Metazoa</taxon>
        <taxon>Ecdysozoa</taxon>
        <taxon>Arthropoda</taxon>
        <taxon>Hexapoda</taxon>
        <taxon>Collembola</taxon>
        <taxon>Symphypleona</taxon>
        <taxon>Sminthuridae</taxon>
        <taxon>Allacma</taxon>
    </lineage>
</organism>
<dbReference type="Proteomes" id="UP000708208">
    <property type="component" value="Unassembled WGS sequence"/>
</dbReference>
<gene>
    <name evidence="2" type="ORF">AFUS01_LOCUS31187</name>
</gene>
<feature type="region of interest" description="Disordered" evidence="1">
    <location>
        <begin position="44"/>
        <end position="70"/>
    </location>
</feature>
<evidence type="ECO:0000313" key="2">
    <source>
        <dbReference type="EMBL" id="CAG7820816.1"/>
    </source>
</evidence>
<accession>A0A8J2KMU0</accession>
<evidence type="ECO:0000313" key="3">
    <source>
        <dbReference type="Proteomes" id="UP000708208"/>
    </source>
</evidence>
<reference evidence="2" key="1">
    <citation type="submission" date="2021-06" db="EMBL/GenBank/DDBJ databases">
        <authorList>
            <person name="Hodson N. C."/>
            <person name="Mongue J. A."/>
            <person name="Jaron S. K."/>
        </authorList>
    </citation>
    <scope>NUCLEOTIDE SEQUENCE</scope>
</reference>
<sequence>MRMYEDELIVVGAEDGKHTSAHNNVLIRATLPEPQKTHRGIEWASAESDREHHYTERASDPRTISTSIRE</sequence>
<feature type="compositionally biased region" description="Basic and acidic residues" evidence="1">
    <location>
        <begin position="44"/>
        <end position="60"/>
    </location>
</feature>
<dbReference type="AlphaFoldDB" id="A0A8J2KMU0"/>
<evidence type="ECO:0000256" key="1">
    <source>
        <dbReference type="SAM" id="MobiDB-lite"/>
    </source>
</evidence>